<accession>A0A538S822</accession>
<evidence type="ECO:0000313" key="2">
    <source>
        <dbReference type="Proteomes" id="UP000317716"/>
    </source>
</evidence>
<gene>
    <name evidence="1" type="ORF">E6K72_13950</name>
</gene>
<evidence type="ECO:0000313" key="1">
    <source>
        <dbReference type="EMBL" id="TMQ47510.1"/>
    </source>
</evidence>
<protein>
    <recommendedName>
        <fullName evidence="3">Porin family protein</fullName>
    </recommendedName>
</protein>
<dbReference type="InterPro" id="IPR036709">
    <property type="entry name" value="Autotransporte_beta_dom_sf"/>
</dbReference>
<dbReference type="EMBL" id="VBOS01000527">
    <property type="protein sequence ID" value="TMQ47510.1"/>
    <property type="molecule type" value="Genomic_DNA"/>
</dbReference>
<reference evidence="1 2" key="1">
    <citation type="journal article" date="2019" name="Nat. Microbiol.">
        <title>Mediterranean grassland soil C-N compound turnover is dependent on rainfall and depth, and is mediated by genomically divergent microorganisms.</title>
        <authorList>
            <person name="Diamond S."/>
            <person name="Andeer P.F."/>
            <person name="Li Z."/>
            <person name="Crits-Christoph A."/>
            <person name="Burstein D."/>
            <person name="Anantharaman K."/>
            <person name="Lane K.R."/>
            <person name="Thomas B.C."/>
            <person name="Pan C."/>
            <person name="Northen T.R."/>
            <person name="Banfield J.F."/>
        </authorList>
    </citation>
    <scope>NUCLEOTIDE SEQUENCE [LARGE SCALE GENOMIC DNA]</scope>
    <source>
        <strain evidence="1">WS_2</strain>
    </source>
</reference>
<dbReference type="Proteomes" id="UP000317716">
    <property type="component" value="Unassembled WGS sequence"/>
</dbReference>
<dbReference type="SUPFAM" id="SSF103515">
    <property type="entry name" value="Autotransporter"/>
    <property type="match status" value="1"/>
</dbReference>
<proteinExistence type="predicted"/>
<sequence>MGVRYRHTFMRGSLSPYAFVGAGWAFGTVKASITGSLKYAGFSACVGPGAVYAFGGNFRVSAELFGSFGSATWEQKPFGNSTGDEFNPGLLGGTLNLGLAWGALK</sequence>
<dbReference type="AlphaFoldDB" id="A0A538S822"/>
<name>A0A538S822_UNCEI</name>
<evidence type="ECO:0008006" key="3">
    <source>
        <dbReference type="Google" id="ProtNLM"/>
    </source>
</evidence>
<comment type="caution">
    <text evidence="1">The sequence shown here is derived from an EMBL/GenBank/DDBJ whole genome shotgun (WGS) entry which is preliminary data.</text>
</comment>
<organism evidence="1 2">
    <name type="scientific">Eiseniibacteriota bacterium</name>
    <dbReference type="NCBI Taxonomy" id="2212470"/>
    <lineage>
        <taxon>Bacteria</taxon>
        <taxon>Candidatus Eiseniibacteriota</taxon>
    </lineage>
</organism>